<feature type="transmembrane region" description="Helical" evidence="3">
    <location>
        <begin position="220"/>
        <end position="247"/>
    </location>
</feature>
<feature type="compositionally biased region" description="Low complexity" evidence="2">
    <location>
        <begin position="474"/>
        <end position="494"/>
    </location>
</feature>
<feature type="transmembrane region" description="Helical" evidence="3">
    <location>
        <begin position="33"/>
        <end position="53"/>
    </location>
</feature>
<dbReference type="PANTHER" id="PTHR43603">
    <property type="entry name" value="COBW DOMAIN-CONTAINING PROTEIN DDB_G0274527"/>
    <property type="match status" value="1"/>
</dbReference>
<accession>A0A7W6REQ4</accession>
<dbReference type="InterPro" id="IPR017496">
    <property type="entry name" value="Photo_alph_chp2"/>
</dbReference>
<dbReference type="Pfam" id="PF12291">
    <property type="entry name" value="DUF3623"/>
    <property type="match status" value="1"/>
</dbReference>
<dbReference type="NCBIfam" id="TIGR03055">
    <property type="entry name" value="photo_alph_chp2"/>
    <property type="match status" value="1"/>
</dbReference>
<dbReference type="InterPro" id="IPR003495">
    <property type="entry name" value="CobW/HypB/UreG_nucleotide-bd"/>
</dbReference>
<comment type="function">
    <text evidence="1">Zinc chaperone that directly transfers zinc cofactor to target proteins, thereby activating them. Zinc is transferred from the CXCC motif in the GTPase domain to the zinc binding site in target proteins in a process requiring GTP hydrolysis.</text>
</comment>
<dbReference type="RefSeq" id="WP_184046350.1">
    <property type="nucleotide sequence ID" value="NZ_JACIGK010000023.1"/>
</dbReference>
<evidence type="ECO:0000256" key="3">
    <source>
        <dbReference type="SAM" id="Phobius"/>
    </source>
</evidence>
<evidence type="ECO:0000259" key="4">
    <source>
        <dbReference type="SMART" id="SM00833"/>
    </source>
</evidence>
<dbReference type="Gene3D" id="3.40.50.300">
    <property type="entry name" value="P-loop containing nucleotide triphosphate hydrolases"/>
    <property type="match status" value="1"/>
</dbReference>
<evidence type="ECO:0000313" key="6">
    <source>
        <dbReference type="Proteomes" id="UP000554286"/>
    </source>
</evidence>
<feature type="compositionally biased region" description="Basic and acidic residues" evidence="2">
    <location>
        <begin position="458"/>
        <end position="473"/>
    </location>
</feature>
<dbReference type="SUPFAM" id="SSF52540">
    <property type="entry name" value="P-loop containing nucleoside triphosphate hydrolases"/>
    <property type="match status" value="1"/>
</dbReference>
<feature type="compositionally biased region" description="Low complexity" evidence="2">
    <location>
        <begin position="527"/>
        <end position="542"/>
    </location>
</feature>
<dbReference type="AlphaFoldDB" id="A0A7W6REQ4"/>
<feature type="region of interest" description="Disordered" evidence="2">
    <location>
        <begin position="456"/>
        <end position="542"/>
    </location>
</feature>
<keyword evidence="3" id="KW-1133">Transmembrane helix</keyword>
<keyword evidence="3" id="KW-0812">Transmembrane</keyword>
<feature type="compositionally biased region" description="Basic residues" evidence="2">
    <location>
        <begin position="505"/>
        <end position="517"/>
    </location>
</feature>
<name>A0A7W6REQ4_9PROT</name>
<feature type="transmembrane region" description="Helical" evidence="3">
    <location>
        <begin position="185"/>
        <end position="208"/>
    </location>
</feature>
<proteinExistence type="predicted"/>
<dbReference type="PANTHER" id="PTHR43603:SF1">
    <property type="entry name" value="ZINC-REGULATED GTPASE METALLOPROTEIN ACTIVATOR 1"/>
    <property type="match status" value="1"/>
</dbReference>
<sequence length="653" mass="69521">MLTSYIAAILHAAFLWWFATGVILLLDGLPTRTFKWSMLVATGVLGLSLYGLWSNAGDTTSSGAYAAFTYALLAWGWQEISFYMGYVTGPRKRPCPEGCHGWKHFVHALEANLYHELSIIVTLTVIVVLTWGQPNQVGLWTFLVLWWMHESARLNVFLGVRNLNEEFLPDHMAFLKSFLNNSRPINLLFPVSVTVSTVVAVFIVQAAVAPGVSAFDAVGYTFVGTMMTLAILEHWFLVLPLPAAALWNWSLRSRTPHAPAVDVEIVAGFLGAGKTTVLRQRLARANPEALVVALVHQLDPLAVVGERDEDADGAPIVRLGANRTAHALRDDLAHQLKESIAAWTPDRVLIEPSGIADVDVLIRVLNRADIRPSIKAVRLMVVIDASAFMTDLARLPAFLKAQVQAGGGGHAGGEGGLPLHTMIVVNKADLVSDPDLTMVTSTLRALNPAARIVPADHGVPRETPEERAARAAVDRGAAPGDVIGSPAAVQAASPAPMPGGAGAAVHHHHHYHHHHYHHDPAPGSTLPAASGDSAEAASGAAPGPGEVIVLDLRAWSADITGKVDAQGLRQVLEAVAQGTYGEVDRLRGIARVGSGWIRFEVTGGRPSIGPLNAGEAGTSEPPREPRVVAVGRGLDGVRLRQAFESCGAVAAPA</sequence>
<dbReference type="InterPro" id="IPR051927">
    <property type="entry name" value="Zn_Chap_cDPG_Synth"/>
</dbReference>
<keyword evidence="6" id="KW-1185">Reference proteome</keyword>
<reference evidence="5 6" key="1">
    <citation type="submission" date="2020-08" db="EMBL/GenBank/DDBJ databases">
        <title>Genome sequencing of Purple Non-Sulfur Bacteria from various extreme environments.</title>
        <authorList>
            <person name="Mayer M."/>
        </authorList>
    </citation>
    <scope>NUCLEOTIDE SEQUENCE [LARGE SCALE GENOMIC DNA]</scope>
    <source>
        <strain evidence="5 6">JA131</strain>
    </source>
</reference>
<dbReference type="SMART" id="SM00833">
    <property type="entry name" value="CobW_C"/>
    <property type="match status" value="1"/>
</dbReference>
<feature type="transmembrane region" description="Helical" evidence="3">
    <location>
        <begin position="113"/>
        <end position="132"/>
    </location>
</feature>
<dbReference type="Pfam" id="PF07683">
    <property type="entry name" value="CobW_C"/>
    <property type="match status" value="1"/>
</dbReference>
<gene>
    <name evidence="5" type="ORF">GGD89_002830</name>
</gene>
<evidence type="ECO:0000313" key="5">
    <source>
        <dbReference type="EMBL" id="MBB4267189.1"/>
    </source>
</evidence>
<dbReference type="InterPro" id="IPR027417">
    <property type="entry name" value="P-loop_NTPase"/>
</dbReference>
<feature type="transmembrane region" description="Helical" evidence="3">
    <location>
        <begin position="65"/>
        <end position="86"/>
    </location>
</feature>
<dbReference type="InterPro" id="IPR011629">
    <property type="entry name" value="CobW-like_C"/>
</dbReference>
<dbReference type="Pfam" id="PF02492">
    <property type="entry name" value="cobW"/>
    <property type="match status" value="1"/>
</dbReference>
<keyword evidence="3" id="KW-0472">Membrane</keyword>
<evidence type="ECO:0000256" key="1">
    <source>
        <dbReference type="ARBA" id="ARBA00045658"/>
    </source>
</evidence>
<comment type="caution">
    <text evidence="5">The sequence shown here is derived from an EMBL/GenBank/DDBJ whole genome shotgun (WGS) entry which is preliminary data.</text>
</comment>
<organism evidence="5 6">
    <name type="scientific">Roseospira visakhapatnamensis</name>
    <dbReference type="NCBI Taxonomy" id="390880"/>
    <lineage>
        <taxon>Bacteria</taxon>
        <taxon>Pseudomonadati</taxon>
        <taxon>Pseudomonadota</taxon>
        <taxon>Alphaproteobacteria</taxon>
        <taxon>Rhodospirillales</taxon>
        <taxon>Rhodospirillaceae</taxon>
        <taxon>Roseospira</taxon>
    </lineage>
</organism>
<protein>
    <submittedName>
        <fullName evidence="5">Putative photosynthetic complex assembly protein 2</fullName>
    </submittedName>
</protein>
<dbReference type="EMBL" id="JACIGK010000023">
    <property type="protein sequence ID" value="MBB4267189.1"/>
    <property type="molecule type" value="Genomic_DNA"/>
</dbReference>
<feature type="domain" description="CobW C-terminal" evidence="4">
    <location>
        <begin position="552"/>
        <end position="647"/>
    </location>
</feature>
<feature type="transmembrane region" description="Helical" evidence="3">
    <location>
        <begin position="6"/>
        <end position="26"/>
    </location>
</feature>
<dbReference type="Proteomes" id="UP000554286">
    <property type="component" value="Unassembled WGS sequence"/>
</dbReference>
<evidence type="ECO:0000256" key="2">
    <source>
        <dbReference type="SAM" id="MobiDB-lite"/>
    </source>
</evidence>